<dbReference type="AlphaFoldDB" id="A0ABD3CSR5"/>
<dbReference type="SMART" id="SM00535">
    <property type="entry name" value="RIBOc"/>
    <property type="match status" value="1"/>
</dbReference>
<dbReference type="EMBL" id="JAVIJP010000032">
    <property type="protein sequence ID" value="KAL3632718.1"/>
    <property type="molecule type" value="Genomic_DNA"/>
</dbReference>
<dbReference type="InterPro" id="IPR000999">
    <property type="entry name" value="RNase_III_dom"/>
</dbReference>
<proteinExistence type="predicted"/>
<evidence type="ECO:0000313" key="4">
    <source>
        <dbReference type="Proteomes" id="UP001632038"/>
    </source>
</evidence>
<dbReference type="PROSITE" id="PS00517">
    <property type="entry name" value="RNASE_3_1"/>
    <property type="match status" value="1"/>
</dbReference>
<accession>A0ABD3CSR5</accession>
<reference evidence="4" key="1">
    <citation type="journal article" date="2024" name="IScience">
        <title>Strigolactones Initiate the Formation of Haustorium-like Structures in Castilleja.</title>
        <authorList>
            <person name="Buerger M."/>
            <person name="Peterson D."/>
            <person name="Chory J."/>
        </authorList>
    </citation>
    <scope>NUCLEOTIDE SEQUENCE [LARGE SCALE GENOMIC DNA]</scope>
</reference>
<gene>
    <name evidence="3" type="ORF">CASFOL_025702</name>
</gene>
<evidence type="ECO:0000256" key="1">
    <source>
        <dbReference type="ARBA" id="ARBA00022801"/>
    </source>
</evidence>
<keyword evidence="4" id="KW-1185">Reference proteome</keyword>
<feature type="domain" description="RNase III" evidence="2">
    <location>
        <begin position="35"/>
        <end position="142"/>
    </location>
</feature>
<sequence>MDLSRNLPPTVRYTYVLPMDGDSENHEVSAMEASMSAVQSLLRYTFNNKKLLEDALTHPSYTGSASYQRLEFVGDAALGLAISNYFFLKYPDIDQGKLSLVRAANISTEKLARVAVRRHLYKYVRHNVPALDEKYGVVFGVI</sequence>
<dbReference type="PANTHER" id="PTHR14950">
    <property type="entry name" value="DICER-RELATED"/>
    <property type="match status" value="1"/>
</dbReference>
<protein>
    <recommendedName>
        <fullName evidence="2">RNase III domain-containing protein</fullName>
    </recommendedName>
</protein>
<dbReference type="GO" id="GO:0016787">
    <property type="term" value="F:hydrolase activity"/>
    <property type="evidence" value="ECO:0007669"/>
    <property type="project" value="UniProtKB-KW"/>
</dbReference>
<dbReference type="Gene3D" id="1.10.1520.10">
    <property type="entry name" value="Ribonuclease III domain"/>
    <property type="match status" value="1"/>
</dbReference>
<dbReference type="Pfam" id="PF14622">
    <property type="entry name" value="Ribonucleas_3_3"/>
    <property type="match status" value="1"/>
</dbReference>
<evidence type="ECO:0000259" key="2">
    <source>
        <dbReference type="PROSITE" id="PS50142"/>
    </source>
</evidence>
<comment type="caution">
    <text evidence="3">The sequence shown here is derived from an EMBL/GenBank/DDBJ whole genome shotgun (WGS) entry which is preliminary data.</text>
</comment>
<dbReference type="Proteomes" id="UP001632038">
    <property type="component" value="Unassembled WGS sequence"/>
</dbReference>
<dbReference type="InterPro" id="IPR036389">
    <property type="entry name" value="RNase_III_sf"/>
</dbReference>
<dbReference type="CDD" id="cd00593">
    <property type="entry name" value="RIBOc"/>
    <property type="match status" value="1"/>
</dbReference>
<evidence type="ECO:0000313" key="3">
    <source>
        <dbReference type="EMBL" id="KAL3632718.1"/>
    </source>
</evidence>
<dbReference type="PANTHER" id="PTHR14950:SF49">
    <property type="entry name" value="RIBONUCLEASE 3-LIKE PROTEIN 2-RELATED"/>
    <property type="match status" value="1"/>
</dbReference>
<dbReference type="PROSITE" id="PS50142">
    <property type="entry name" value="RNASE_3_2"/>
    <property type="match status" value="1"/>
</dbReference>
<organism evidence="3 4">
    <name type="scientific">Castilleja foliolosa</name>
    <dbReference type="NCBI Taxonomy" id="1961234"/>
    <lineage>
        <taxon>Eukaryota</taxon>
        <taxon>Viridiplantae</taxon>
        <taxon>Streptophyta</taxon>
        <taxon>Embryophyta</taxon>
        <taxon>Tracheophyta</taxon>
        <taxon>Spermatophyta</taxon>
        <taxon>Magnoliopsida</taxon>
        <taxon>eudicotyledons</taxon>
        <taxon>Gunneridae</taxon>
        <taxon>Pentapetalae</taxon>
        <taxon>asterids</taxon>
        <taxon>lamiids</taxon>
        <taxon>Lamiales</taxon>
        <taxon>Orobanchaceae</taxon>
        <taxon>Pedicularideae</taxon>
        <taxon>Castillejinae</taxon>
        <taxon>Castilleja</taxon>
    </lineage>
</organism>
<keyword evidence="1" id="KW-0378">Hydrolase</keyword>
<name>A0ABD3CSR5_9LAMI</name>
<dbReference type="SUPFAM" id="SSF69065">
    <property type="entry name" value="RNase III domain-like"/>
    <property type="match status" value="1"/>
</dbReference>